<keyword evidence="4" id="KW-1185">Reference proteome</keyword>
<name>A0A0K3CFC6_RHOTO</name>
<protein>
    <submittedName>
        <fullName evidence="2">Uncharacterized protein</fullName>
    </submittedName>
</protein>
<organism evidence="2 4">
    <name type="scientific">Rhodotorula toruloides</name>
    <name type="common">Yeast</name>
    <name type="synonym">Rhodosporidium toruloides</name>
    <dbReference type="NCBI Taxonomy" id="5286"/>
    <lineage>
        <taxon>Eukaryota</taxon>
        <taxon>Fungi</taxon>
        <taxon>Dikarya</taxon>
        <taxon>Basidiomycota</taxon>
        <taxon>Pucciniomycotina</taxon>
        <taxon>Microbotryomycetes</taxon>
        <taxon>Sporidiobolales</taxon>
        <taxon>Sporidiobolaceae</taxon>
        <taxon>Rhodotorula</taxon>
    </lineage>
</organism>
<dbReference type="Proteomes" id="UP000199069">
    <property type="component" value="Unassembled WGS sequence"/>
</dbReference>
<gene>
    <name evidence="2" type="primary">FGENESH: predicted gene_8.125</name>
    <name evidence="3" type="ORF">AAT19DRAFT_15832</name>
    <name evidence="2" type="ORF">BN2166_0042700</name>
</gene>
<dbReference type="OrthoDB" id="2523951at2759"/>
<sequence length="458" mass="50731">MAQLQGLDQPVLERIFAFAGGLTSHVWPQPDYATLKACALVCQPWRYPAQSVLAKHVRIASPEAMQAIRSREAKRMLAEHKTLVLESVYQWGIDTYWLLDRFPNLKAFRIDYDPLRGQTDGQAERDEEWLTWDVLRHPSLTGITHLYCKADFQEPDDTSLLTFPVHNLTLGCVPLEHCPALHKALFSGCKKTLSTISLDFNQISPKPALDNLIEEFQAGVATTLEHLHFTNKPNINFLMSLHSKMNAAKMPFLYSISYPLLPNALAPFNILALAVVNNGTSLVEFALVEPPNEPPASEEEHERLVLKYLAAFGSRLDSFNMMARKFRFRFPRVWPARFVKTPEIARFLDRAGARGCDVWCGAEQRFESTAKAIEKRKGKRVAKGGAAEEDEEEEPTTLDAVQRALQQAGASASSSSRAPPAVPPPFSTPPISSAAKGKGKAVNGKGGSVDKGKGKARA</sequence>
<evidence type="ECO:0000313" key="4">
    <source>
        <dbReference type="Proteomes" id="UP000199069"/>
    </source>
</evidence>
<evidence type="ECO:0000313" key="2">
    <source>
        <dbReference type="EMBL" id="CTR08409.1"/>
    </source>
</evidence>
<evidence type="ECO:0000313" key="5">
    <source>
        <dbReference type="Proteomes" id="UP000239560"/>
    </source>
</evidence>
<evidence type="ECO:0000256" key="1">
    <source>
        <dbReference type="SAM" id="MobiDB-lite"/>
    </source>
</evidence>
<proteinExistence type="predicted"/>
<feature type="compositionally biased region" description="Low complexity" evidence="1">
    <location>
        <begin position="408"/>
        <end position="419"/>
    </location>
</feature>
<dbReference type="Proteomes" id="UP000239560">
    <property type="component" value="Unassembled WGS sequence"/>
</dbReference>
<feature type="compositionally biased region" description="Acidic residues" evidence="1">
    <location>
        <begin position="387"/>
        <end position="396"/>
    </location>
</feature>
<feature type="compositionally biased region" description="Low complexity" evidence="1">
    <location>
        <begin position="429"/>
        <end position="443"/>
    </location>
</feature>
<reference evidence="3 5" key="2">
    <citation type="journal article" date="2018" name="Elife">
        <title>Functional genomics of lipid metabolism in the oleaginous yeast Rhodosporidium toruloides.</title>
        <authorList>
            <person name="Coradetti S.T."/>
            <person name="Pinel D."/>
            <person name="Geiselman G."/>
            <person name="Ito M."/>
            <person name="Mondo S."/>
            <person name="Reilly M.C."/>
            <person name="Cheng Y.F."/>
            <person name="Bauer S."/>
            <person name="Grigoriev I."/>
            <person name="Gladden J.M."/>
            <person name="Simmons B.A."/>
            <person name="Brem R."/>
            <person name="Arkin A.P."/>
            <person name="Skerker J.M."/>
        </authorList>
    </citation>
    <scope>NUCLEOTIDE SEQUENCE [LARGE SCALE GENOMIC DNA]</scope>
    <source>
        <strain evidence="3 5">NBRC 0880</strain>
    </source>
</reference>
<evidence type="ECO:0000313" key="3">
    <source>
        <dbReference type="EMBL" id="PRQ73079.1"/>
    </source>
</evidence>
<accession>A0A0K3CFC6</accession>
<dbReference type="EMBL" id="CWKI01000008">
    <property type="protein sequence ID" value="CTR08409.1"/>
    <property type="molecule type" value="Genomic_DNA"/>
</dbReference>
<reference evidence="2 4" key="1">
    <citation type="submission" date="2015-07" db="EMBL/GenBank/DDBJ databases">
        <authorList>
            <person name="Cajimat M.N.B."/>
            <person name="Milazzo M.L."/>
            <person name="Fulhorst C.F."/>
        </authorList>
    </citation>
    <scope>NUCLEOTIDE SEQUENCE [LARGE SCALE GENOMIC DNA]</scope>
    <source>
        <strain evidence="2">Single colony</strain>
    </source>
</reference>
<feature type="region of interest" description="Disordered" evidence="1">
    <location>
        <begin position="376"/>
        <end position="458"/>
    </location>
</feature>
<dbReference type="AlphaFoldDB" id="A0A0K3CFC6"/>
<feature type="compositionally biased region" description="Basic and acidic residues" evidence="1">
    <location>
        <begin position="448"/>
        <end position="458"/>
    </location>
</feature>
<dbReference type="OMA" id="KFRFRFP"/>
<dbReference type="EMBL" id="LCTV02000008">
    <property type="protein sequence ID" value="PRQ73079.1"/>
    <property type="molecule type" value="Genomic_DNA"/>
</dbReference>